<gene>
    <name evidence="1" type="ORF">S01H1_51043</name>
</gene>
<accession>X0VNT4</accession>
<name>X0VNT4_9ZZZZ</name>
<comment type="caution">
    <text evidence="1">The sequence shown here is derived from an EMBL/GenBank/DDBJ whole genome shotgun (WGS) entry which is preliminary data.</text>
</comment>
<proteinExistence type="predicted"/>
<feature type="non-terminal residue" evidence="1">
    <location>
        <position position="261"/>
    </location>
</feature>
<sequence>IKDYMPHLFEQEAERQIKEEGGIDPVLAQLLSEKVTRKITDPFLKKRLGAVGWIKDPVAAARAYEAVSLKFAYYTPMLNKIDAILADPNVPQSTKQYLSGYSKRMTGELSDIDKAANITIREFAEKIRGVPGIGEWFYTRMNQGNPMGMSSYHLTGGLYALFLGYKATSAIRNLSQHTLILGEVGPKHFANGIRLRVTSEGRAALAKSIVLRSRKFAYTAGLDSSFANRWTDKFRESALSMFRLADKQNVSDAFLSGYSEA</sequence>
<reference evidence="1" key="1">
    <citation type="journal article" date="2014" name="Front. Microbiol.">
        <title>High frequency of phylogenetically diverse reductive dehalogenase-homologous genes in deep subseafloor sedimentary metagenomes.</title>
        <authorList>
            <person name="Kawai M."/>
            <person name="Futagami T."/>
            <person name="Toyoda A."/>
            <person name="Takaki Y."/>
            <person name="Nishi S."/>
            <person name="Hori S."/>
            <person name="Arai W."/>
            <person name="Tsubouchi T."/>
            <person name="Morono Y."/>
            <person name="Uchiyama I."/>
            <person name="Ito T."/>
            <person name="Fujiyama A."/>
            <person name="Inagaki F."/>
            <person name="Takami H."/>
        </authorList>
    </citation>
    <scope>NUCLEOTIDE SEQUENCE</scope>
    <source>
        <strain evidence="1">Expedition CK06-06</strain>
    </source>
</reference>
<feature type="non-terminal residue" evidence="1">
    <location>
        <position position="1"/>
    </location>
</feature>
<organism evidence="1">
    <name type="scientific">marine sediment metagenome</name>
    <dbReference type="NCBI Taxonomy" id="412755"/>
    <lineage>
        <taxon>unclassified sequences</taxon>
        <taxon>metagenomes</taxon>
        <taxon>ecological metagenomes</taxon>
    </lineage>
</organism>
<protein>
    <submittedName>
        <fullName evidence="1">Uncharacterized protein</fullName>
    </submittedName>
</protein>
<dbReference type="AlphaFoldDB" id="X0VNT4"/>
<evidence type="ECO:0000313" key="1">
    <source>
        <dbReference type="EMBL" id="GAG20019.1"/>
    </source>
</evidence>
<dbReference type="EMBL" id="BARS01032923">
    <property type="protein sequence ID" value="GAG20019.1"/>
    <property type="molecule type" value="Genomic_DNA"/>
</dbReference>